<sequence>MPRAGLLLYPITAPSAISACKRRRLPQSKECEVEDKEAGLGKRKGAAAFVTTFVQVELLKQLEHFWQCLYFVKRAFKEVELRKFTEPGASPAQLQGVDPSRRDSGCLCPRARLPSPAFLWVTLGEALLAWRAVDLQCRFIAPRLPVPAPPKLGWDIRGCLLSDANSGHGRTPCHEHICRTMSVLNPILQPTEVKEYLCKGDRFIKWDDETSIASPVILRVDPQGFYVYWTHQSTEREILDITSIRDTRAGRFAKMPKSLKLREVFNLDHPYSTFLLKTLTIVSGPDMVDLTFHNFVSYKENICKDWAEDIMAIARNPLTYNAPRYTFLEKILVKLKLQLNEEGKIPVRKLQAEQLMFPADKKRVEEALSACHLPNGKNDAINPEDFPEPVYKTFLMNLCPRPEIDEIFTSHHLKAKPYMTKEHLAKFINKKQRDTRLNDILFPPAKPEQVQSLIEKYEPSGFNIQRGQLSPEGMVWFLCGPENNLIVLDKLMLYQDMTQPLSHYYINSSHNTYLTAGQFSGTSSPEMYRQTLLAGCRCVELDCWKGRPPDEEPIITHGFTMTTEILFKDAIEAIAESAFKTSPYPVILSFENHVDSPKQQAKMAEYCRTIFGDMLLTEPLEKYPLKPGVPLPSPKDLLRKILIKNKKNQSMSGKRQSSLKKGRNMEPETTELPTSVDAEDTGDVAEEEPEEEDDQPRNLDEEEIKKMQSDEGTAGLEVTAYEEMSSLVNYIQPIKFNSFEVSAKKNRSYVISSFTEMKAGDLLSKFPMQFVEYNKWQMSRIYPKGTRMDSSNYQPQMFWNVGCQMVALNFQTMDVPMQQNMALFEFNGQCGYLLKHEFMRRPDKQFDPFSVDRIDGLVATTVLSGQFLSDRSVKTYVEVELLGLPRDAKRKHRTKLTSTANSINPVWKEEAFVFEKIMMPELASLKIVAWEEGGKFIGQRIIPIIAMHPGYHHVCLRSESNMPLTMPALFVFLEIKDYVPDAWADLTIALSNPIKFFNLQDKRLMKLKDTSGERPGTQTNLSSAETNGVAGFTGKFSIPPSNGSTGAAVFTKDEALLEVMQMAEPETITLAELQQKKRFLKLLKRQEKELRELEQKGSKQREELLQKYSVLFSEQAFPGGKKRTIRTRKTQKKRSVTPSDAGTSANPVKAAESIDHHWLVELRERLEMDLIHLGEEHHNRIRRKKEQHATEQVARILELAREKQAAELRVLRDTSESNIKDIKKRMEAKRVERVQAMLRNTSDKAAQERLKKEINNSHIQEVVQTVKRVTEKTGRFQQKLEEKQAASLQSIKERESQLQQQVQVEYEEKLRALNMEVQEMVKNYTKASFPGEPQSGKEAGPSIPEGKQGSTDQLEANIPVAEVSRLTLAMTEPLGAGMDRTNISARSNCSQGAVGDFTLNPVRNQSTGALSPAPYTSVSPASATQTPPEELFRGYFKGKFVPSLPGGNPDTRVRPEYTGHRYHTLKKIVLHRDSGRQDMLCPSMQQDKHSKLGWSGSISQAAPTNSISTSTHLSEIMGMPKAEDDTNPSEGHKQETRTSKTPVLFTSITEILLICLRHLEKDLMHRHSQKLSPACRGRNYFNLKHKCKGFTTKDKQDCLFQIINLFQALLFCIKKKAIYLEYRNILHQKFSSAAKKELNELISTNSISPKLRHPVYRNPYDLSTCHGVAPPGVFLSPLATESTYMLHRLGAHPLMAASSADEFHPELLQVSHRGFNFEAGSVAGANSRGQRLRTSSEENAVLRKCVQVSRSTFNQRKLKSSVKRSQRKKSLCALRVQRGMCPKESQLMAPVYNEGNKDHISKWEISFQLSNQQPRCAETHRHSDTQLQTPLSNAILQQQ</sequence>
<feature type="region of interest" description="Disordered" evidence="14">
    <location>
        <begin position="1327"/>
        <end position="1352"/>
    </location>
</feature>
<dbReference type="FunFam" id="2.60.40.150:FF:000105">
    <property type="entry name" value="1-phosphatidylinositol 4,5-bisphosphate phosphodiesterase"/>
    <property type="match status" value="1"/>
</dbReference>
<dbReference type="PROSITE" id="PS50008">
    <property type="entry name" value="PIPLC_Y_DOMAIN"/>
    <property type="match status" value="1"/>
</dbReference>
<dbReference type="PROSITE" id="PS50004">
    <property type="entry name" value="C2"/>
    <property type="match status" value="1"/>
</dbReference>
<dbReference type="CDD" id="cd16209">
    <property type="entry name" value="EFh_PI-PLCbeta2"/>
    <property type="match status" value="1"/>
</dbReference>
<keyword evidence="5" id="KW-0106">Calcium</keyword>
<dbReference type="GO" id="GO:0007186">
    <property type="term" value="P:G protein-coupled receptor signaling pathway"/>
    <property type="evidence" value="ECO:0007669"/>
    <property type="project" value="TreeGrafter"/>
</dbReference>
<keyword evidence="6 12" id="KW-0442">Lipid degradation</keyword>
<feature type="region of interest" description="Disordered" evidence="14">
    <location>
        <begin position="647"/>
        <end position="702"/>
    </location>
</feature>
<evidence type="ECO:0000256" key="10">
    <source>
        <dbReference type="ARBA" id="ARBA00023726"/>
    </source>
</evidence>
<dbReference type="CDD" id="cd13361">
    <property type="entry name" value="PH_PLC_beta"/>
    <property type="match status" value="1"/>
</dbReference>
<protein>
    <recommendedName>
        <fullName evidence="12">Phosphoinositide phospholipase C</fullName>
        <ecNumber evidence="12">3.1.4.11</ecNumber>
    </recommendedName>
</protein>
<dbReference type="PROSITE" id="PS51257">
    <property type="entry name" value="PROKAR_LIPOPROTEIN"/>
    <property type="match status" value="1"/>
</dbReference>
<dbReference type="InterPro" id="IPR000909">
    <property type="entry name" value="PLipase_C_PInositol-sp_X_dom"/>
</dbReference>
<dbReference type="GO" id="GO:0046488">
    <property type="term" value="P:phosphatidylinositol metabolic process"/>
    <property type="evidence" value="ECO:0007669"/>
    <property type="project" value="TreeGrafter"/>
</dbReference>
<dbReference type="SUPFAM" id="SSF69989">
    <property type="entry name" value="C-terminal domain of PLC-beta"/>
    <property type="match status" value="1"/>
</dbReference>
<dbReference type="EC" id="3.1.4.11" evidence="12"/>
<dbReference type="PANTHER" id="PTHR10336:SF10">
    <property type="entry name" value="1-PHOSPHATIDYLINOSITOL 4,5-BISPHOSPHATE PHOSPHODIESTERASE BETA-2"/>
    <property type="match status" value="1"/>
</dbReference>
<feature type="coiled-coil region" evidence="13">
    <location>
        <begin position="1070"/>
        <end position="1103"/>
    </location>
</feature>
<dbReference type="SMART" id="SM00149">
    <property type="entry name" value="PLCYc"/>
    <property type="match status" value="1"/>
</dbReference>
<keyword evidence="4 12" id="KW-0378">Hydrolase</keyword>
<reference evidence="17" key="1">
    <citation type="submission" date="2020-10" db="EMBL/GenBank/DDBJ databases">
        <title>Feather gene expression reveals the developmental basis of iridescence in African starlings.</title>
        <authorList>
            <person name="Rubenstein D.R."/>
        </authorList>
    </citation>
    <scope>NUCLEOTIDE SEQUENCE</scope>
    <source>
        <strain evidence="17">SS15</strain>
        <tissue evidence="17">Liver</tissue>
    </source>
</reference>
<evidence type="ECO:0000256" key="11">
    <source>
        <dbReference type="ARBA" id="ARBA00062585"/>
    </source>
</evidence>
<dbReference type="InterPro" id="IPR042531">
    <property type="entry name" value="PLC-beta_C_sf"/>
</dbReference>
<dbReference type="PRINTS" id="PR00390">
    <property type="entry name" value="PHPHLIPASEC"/>
</dbReference>
<dbReference type="Gene3D" id="1.20.1230.10">
    <property type="entry name" value="Phospholipase C beta, distal C-terminal domain"/>
    <property type="match status" value="1"/>
</dbReference>
<keyword evidence="3" id="KW-0479">Metal-binding</keyword>
<evidence type="ECO:0000259" key="15">
    <source>
        <dbReference type="PROSITE" id="PS50004"/>
    </source>
</evidence>
<evidence type="ECO:0000256" key="6">
    <source>
        <dbReference type="ARBA" id="ARBA00022963"/>
    </source>
</evidence>
<evidence type="ECO:0000256" key="3">
    <source>
        <dbReference type="ARBA" id="ARBA00022723"/>
    </source>
</evidence>
<dbReference type="PANTHER" id="PTHR10336">
    <property type="entry name" value="PHOSPHOINOSITIDE-SPECIFIC PHOSPHOLIPASE C FAMILY PROTEIN"/>
    <property type="match status" value="1"/>
</dbReference>
<evidence type="ECO:0000256" key="7">
    <source>
        <dbReference type="ARBA" id="ARBA00023054"/>
    </source>
</evidence>
<feature type="compositionally biased region" description="Acidic residues" evidence="14">
    <location>
        <begin position="677"/>
        <end position="694"/>
    </location>
</feature>
<accession>A0A835TSV1</accession>
<dbReference type="InterPro" id="IPR017946">
    <property type="entry name" value="PLC-like_Pdiesterase_TIM-brl"/>
</dbReference>
<dbReference type="Pfam" id="PF22631">
    <property type="entry name" value="PLCB1-4-like_EFh"/>
    <property type="match status" value="1"/>
</dbReference>
<dbReference type="Gene3D" id="2.30.29.240">
    <property type="match status" value="1"/>
</dbReference>
<dbReference type="CDD" id="cd00275">
    <property type="entry name" value="C2_PLC_like"/>
    <property type="match status" value="1"/>
</dbReference>
<reference evidence="18 19" key="2">
    <citation type="journal article" date="2021" name="J. Hered.">
        <title>Feather Gene Expression Elucidates the Developmental Basis of Plumage Iridescence in African Starlings.</title>
        <authorList>
            <person name="Rubenstein D.R."/>
            <person name="Corvelo A."/>
            <person name="MacManes M.D."/>
            <person name="Maia R."/>
            <person name="Narzisi G."/>
            <person name="Rousaki A."/>
            <person name="Vandenabeele P."/>
            <person name="Shawkey M.D."/>
            <person name="Solomon J."/>
        </authorList>
    </citation>
    <scope>NUCLEOTIDE SEQUENCE [LARGE SCALE GENOMIC DNA]</scope>
    <source>
        <strain evidence="18">SS15</strain>
    </source>
</reference>
<comment type="catalytic activity">
    <reaction evidence="12">
        <text>a 1,2-diacyl-sn-glycero-3-phospho-(1D-myo-inositol-4,5-bisphosphate) + H2O = 1D-myo-inositol 1,4,5-trisphosphate + a 1,2-diacyl-sn-glycerol + H(+)</text>
        <dbReference type="Rhea" id="RHEA:33179"/>
        <dbReference type="ChEBI" id="CHEBI:15377"/>
        <dbReference type="ChEBI" id="CHEBI:15378"/>
        <dbReference type="ChEBI" id="CHEBI:17815"/>
        <dbReference type="ChEBI" id="CHEBI:58456"/>
        <dbReference type="ChEBI" id="CHEBI:203600"/>
        <dbReference type="EC" id="3.1.4.11"/>
    </reaction>
</comment>
<dbReference type="CDD" id="cd08624">
    <property type="entry name" value="PI-PLCc_beta2"/>
    <property type="match status" value="1"/>
</dbReference>
<dbReference type="Gene3D" id="2.60.40.150">
    <property type="entry name" value="C2 domain"/>
    <property type="match status" value="1"/>
</dbReference>
<comment type="cofactor">
    <cofactor evidence="1">
        <name>Ca(2+)</name>
        <dbReference type="ChEBI" id="CHEBI:29108"/>
    </cofactor>
</comment>
<keyword evidence="2" id="KW-0597">Phosphoprotein</keyword>
<dbReference type="Gene3D" id="3.20.20.190">
    <property type="entry name" value="Phosphatidylinositol (PI) phosphodiesterase"/>
    <property type="match status" value="1"/>
</dbReference>
<dbReference type="GO" id="GO:0005509">
    <property type="term" value="F:calcium ion binding"/>
    <property type="evidence" value="ECO:0007669"/>
    <property type="project" value="InterPro"/>
</dbReference>
<feature type="region of interest" description="Disordered" evidence="14">
    <location>
        <begin position="1119"/>
        <end position="1149"/>
    </location>
</feature>
<evidence type="ECO:0000256" key="13">
    <source>
        <dbReference type="SAM" id="Coils"/>
    </source>
</evidence>
<evidence type="ECO:0000256" key="12">
    <source>
        <dbReference type="RuleBase" id="RU361133"/>
    </source>
</evidence>
<dbReference type="SUPFAM" id="SSF51695">
    <property type="entry name" value="PLC-like phosphodiesterases"/>
    <property type="match status" value="1"/>
</dbReference>
<dbReference type="Proteomes" id="UP000618051">
    <property type="component" value="Unassembled WGS sequence"/>
</dbReference>
<evidence type="ECO:0000256" key="1">
    <source>
        <dbReference type="ARBA" id="ARBA00001913"/>
    </source>
</evidence>
<dbReference type="Pfam" id="PF17787">
    <property type="entry name" value="PH_14"/>
    <property type="match status" value="1"/>
</dbReference>
<dbReference type="InterPro" id="IPR001192">
    <property type="entry name" value="PI-PLC_fam"/>
</dbReference>
<dbReference type="SMART" id="SM00148">
    <property type="entry name" value="PLCXc"/>
    <property type="match status" value="1"/>
</dbReference>
<dbReference type="Pfam" id="PF00387">
    <property type="entry name" value="PI-PLC-Y"/>
    <property type="match status" value="1"/>
</dbReference>
<evidence type="ECO:0000259" key="16">
    <source>
        <dbReference type="PROSITE" id="PS50008"/>
    </source>
</evidence>
<dbReference type="InterPro" id="IPR046969">
    <property type="entry name" value="PLCbeta2_EF"/>
</dbReference>
<evidence type="ECO:0000256" key="14">
    <source>
        <dbReference type="SAM" id="MobiDB-lite"/>
    </source>
</evidence>
<evidence type="ECO:0000313" key="17">
    <source>
        <dbReference type="EMBL" id="KAG0116343.1"/>
    </source>
</evidence>
<evidence type="ECO:0000313" key="18">
    <source>
        <dbReference type="EMBL" id="KAI1232655.1"/>
    </source>
</evidence>
<dbReference type="GO" id="GO:0048015">
    <property type="term" value="P:phosphatidylinositol-mediated signaling"/>
    <property type="evidence" value="ECO:0007669"/>
    <property type="project" value="TreeGrafter"/>
</dbReference>
<keyword evidence="7 13" id="KW-0175">Coiled coil</keyword>
<dbReference type="FunFam" id="2.30.29.240:FF:000002">
    <property type="entry name" value="1-phosphatidylinositol 4,5-bisphosphate phosphodiesterase"/>
    <property type="match status" value="1"/>
</dbReference>
<dbReference type="FunFam" id="1.10.238.10:FF:000024">
    <property type="entry name" value="1-phosphatidylinositol 4,5-bisphosphate phosphodiesterase"/>
    <property type="match status" value="1"/>
</dbReference>
<evidence type="ECO:0000256" key="2">
    <source>
        <dbReference type="ARBA" id="ARBA00022553"/>
    </source>
</evidence>
<dbReference type="EMBL" id="JADDUC010000176">
    <property type="protein sequence ID" value="KAG0116343.1"/>
    <property type="molecule type" value="Genomic_DNA"/>
</dbReference>
<keyword evidence="9" id="KW-0807">Transducer</keyword>
<gene>
    <name evidence="18" type="ORF">IHE44_0006487</name>
    <name evidence="17" type="ORF">IHE44_004123</name>
</gene>
<dbReference type="InterPro" id="IPR028403">
    <property type="entry name" value="PLC-beta2_cat"/>
</dbReference>
<comment type="subunit">
    <text evidence="11">Interacts with RAC1. Forms a complex composed of at least WDR26, a G-beta:gamma unit, and PLCB2.</text>
</comment>
<dbReference type="InterPro" id="IPR011992">
    <property type="entry name" value="EF-hand-dom_pair"/>
</dbReference>
<dbReference type="OrthoDB" id="269822at2759"/>
<dbReference type="Pfam" id="PF00388">
    <property type="entry name" value="PI-PLC-X"/>
    <property type="match status" value="1"/>
</dbReference>
<evidence type="ECO:0000256" key="9">
    <source>
        <dbReference type="ARBA" id="ARBA00023224"/>
    </source>
</evidence>
<evidence type="ECO:0000256" key="8">
    <source>
        <dbReference type="ARBA" id="ARBA00023098"/>
    </source>
</evidence>
<feature type="domain" description="PI-PLC Y-box" evidence="16">
    <location>
        <begin position="724"/>
        <end position="840"/>
    </location>
</feature>
<dbReference type="InterPro" id="IPR037862">
    <property type="entry name" value="PLC-beta_PH"/>
</dbReference>
<feature type="compositionally biased region" description="Basic residues" evidence="14">
    <location>
        <begin position="1120"/>
        <end position="1135"/>
    </location>
</feature>
<organism evidence="17">
    <name type="scientific">Lamprotornis superbus</name>
    <dbReference type="NCBI Taxonomy" id="245042"/>
    <lineage>
        <taxon>Eukaryota</taxon>
        <taxon>Metazoa</taxon>
        <taxon>Chordata</taxon>
        <taxon>Craniata</taxon>
        <taxon>Vertebrata</taxon>
        <taxon>Euteleostomi</taxon>
        <taxon>Archelosauria</taxon>
        <taxon>Archosauria</taxon>
        <taxon>Dinosauria</taxon>
        <taxon>Saurischia</taxon>
        <taxon>Theropoda</taxon>
        <taxon>Coelurosauria</taxon>
        <taxon>Aves</taxon>
        <taxon>Neognathae</taxon>
        <taxon>Neoaves</taxon>
        <taxon>Telluraves</taxon>
        <taxon>Australaves</taxon>
        <taxon>Passeriformes</taxon>
        <taxon>Sturnidae</taxon>
        <taxon>Lamprotornis</taxon>
    </lineage>
</organism>
<dbReference type="Gene3D" id="1.10.238.10">
    <property type="entry name" value="EF-hand"/>
    <property type="match status" value="1"/>
</dbReference>
<dbReference type="Pfam" id="PF00168">
    <property type="entry name" value="C2"/>
    <property type="match status" value="1"/>
</dbReference>
<dbReference type="GO" id="GO:0005737">
    <property type="term" value="C:cytoplasm"/>
    <property type="evidence" value="ECO:0007669"/>
    <property type="project" value="TreeGrafter"/>
</dbReference>
<dbReference type="EMBL" id="JADDUC020000021">
    <property type="protein sequence ID" value="KAI1232655.1"/>
    <property type="molecule type" value="Genomic_DNA"/>
</dbReference>
<evidence type="ECO:0000256" key="4">
    <source>
        <dbReference type="ARBA" id="ARBA00022801"/>
    </source>
</evidence>
<dbReference type="SUPFAM" id="SSF49562">
    <property type="entry name" value="C2 domain (Calcium/lipid-binding domain, CaLB)"/>
    <property type="match status" value="1"/>
</dbReference>
<evidence type="ECO:0000256" key="5">
    <source>
        <dbReference type="ARBA" id="ARBA00022837"/>
    </source>
</evidence>
<keyword evidence="19" id="KW-1185">Reference proteome</keyword>
<dbReference type="SUPFAM" id="SSF50729">
    <property type="entry name" value="PH domain-like"/>
    <property type="match status" value="1"/>
</dbReference>
<dbReference type="Pfam" id="PF08703">
    <property type="entry name" value="PLC-beta_C"/>
    <property type="match status" value="1"/>
</dbReference>
<feature type="region of interest" description="Disordered" evidence="14">
    <location>
        <begin position="1519"/>
        <end position="1539"/>
    </location>
</feature>
<feature type="coiled-coil region" evidence="13">
    <location>
        <begin position="1288"/>
        <end position="1323"/>
    </location>
</feature>
<dbReference type="GO" id="GO:0016042">
    <property type="term" value="P:lipid catabolic process"/>
    <property type="evidence" value="ECO:0007669"/>
    <property type="project" value="UniProtKB-KW"/>
</dbReference>
<proteinExistence type="predicted"/>
<feature type="domain" description="C2" evidence="15">
    <location>
        <begin position="840"/>
        <end position="964"/>
    </location>
</feature>
<reference evidence="18" key="3">
    <citation type="submission" date="2022-01" db="EMBL/GenBank/DDBJ databases">
        <authorList>
            <person name="Rubenstein D.R."/>
        </authorList>
    </citation>
    <scope>NUCLEOTIDE SEQUENCE</scope>
    <source>
        <strain evidence="18">SS15</strain>
        <tissue evidence="18">Liver</tissue>
    </source>
</reference>
<dbReference type="InterPro" id="IPR014815">
    <property type="entry name" value="PLC-beta_C"/>
</dbReference>
<dbReference type="SUPFAM" id="SSF47473">
    <property type="entry name" value="EF-hand"/>
    <property type="match status" value="1"/>
</dbReference>
<dbReference type="PROSITE" id="PS50007">
    <property type="entry name" value="PIPLC_X_DOMAIN"/>
    <property type="match status" value="1"/>
</dbReference>
<dbReference type="GO" id="GO:0004435">
    <property type="term" value="F:phosphatidylinositol-4,5-bisphosphate phospholipase C activity"/>
    <property type="evidence" value="ECO:0007669"/>
    <property type="project" value="UniProtKB-EC"/>
</dbReference>
<dbReference type="InterPro" id="IPR000008">
    <property type="entry name" value="C2_dom"/>
</dbReference>
<dbReference type="InterPro" id="IPR001711">
    <property type="entry name" value="PLipase_C_Pinositol-sp_Y"/>
</dbReference>
<comment type="catalytic activity">
    <reaction evidence="10">
        <text>a 1,2-diacyl-sn-glycero-3-phospho-(1D-myo-inositol) + H2O = 1D-myo-inositol 1-phosphate + a 1,2-diacyl-sn-glycerol + H(+)</text>
        <dbReference type="Rhea" id="RHEA:43484"/>
        <dbReference type="ChEBI" id="CHEBI:15377"/>
        <dbReference type="ChEBI" id="CHEBI:15378"/>
        <dbReference type="ChEBI" id="CHEBI:17815"/>
        <dbReference type="ChEBI" id="CHEBI:57880"/>
        <dbReference type="ChEBI" id="CHEBI:58433"/>
    </reaction>
    <physiologicalReaction direction="left-to-right" evidence="10">
        <dbReference type="Rhea" id="RHEA:43485"/>
    </physiologicalReaction>
</comment>
<dbReference type="InterPro" id="IPR053945">
    <property type="entry name" value="PLCB1-4-like_EFh"/>
</dbReference>
<name>A0A835TSV1_9PASS</name>
<dbReference type="InterPro" id="IPR035892">
    <property type="entry name" value="C2_domain_sf"/>
</dbReference>
<keyword evidence="8 12" id="KW-0443">Lipid metabolism</keyword>
<dbReference type="GO" id="GO:0051209">
    <property type="term" value="P:release of sequestered calcium ion into cytosol"/>
    <property type="evidence" value="ECO:0007669"/>
    <property type="project" value="TreeGrafter"/>
</dbReference>
<feature type="compositionally biased region" description="Polar residues" evidence="14">
    <location>
        <begin position="1136"/>
        <end position="1146"/>
    </location>
</feature>
<evidence type="ECO:0000313" key="19">
    <source>
        <dbReference type="Proteomes" id="UP000618051"/>
    </source>
</evidence>
<dbReference type="SMART" id="SM00239">
    <property type="entry name" value="C2"/>
    <property type="match status" value="1"/>
</dbReference>
<comment type="caution">
    <text evidence="17">The sequence shown here is derived from an EMBL/GenBank/DDBJ whole genome shotgun (WGS) entry which is preliminary data.</text>
</comment>